<dbReference type="InterPro" id="IPR050736">
    <property type="entry name" value="Sensor_HK_Regulatory"/>
</dbReference>
<feature type="domain" description="Histidine kinase" evidence="8">
    <location>
        <begin position="239"/>
        <end position="457"/>
    </location>
</feature>
<feature type="transmembrane region" description="Helical" evidence="7">
    <location>
        <begin position="33"/>
        <end position="52"/>
    </location>
</feature>
<evidence type="ECO:0000256" key="1">
    <source>
        <dbReference type="ARBA" id="ARBA00000085"/>
    </source>
</evidence>
<dbReference type="CDD" id="cd00075">
    <property type="entry name" value="HATPase"/>
    <property type="match status" value="1"/>
</dbReference>
<dbReference type="SMART" id="SM00388">
    <property type="entry name" value="HisKA"/>
    <property type="match status" value="1"/>
</dbReference>
<dbReference type="CDD" id="cd00082">
    <property type="entry name" value="HisKA"/>
    <property type="match status" value="1"/>
</dbReference>
<evidence type="ECO:0000256" key="3">
    <source>
        <dbReference type="ARBA" id="ARBA00022553"/>
    </source>
</evidence>
<evidence type="ECO:0000256" key="6">
    <source>
        <dbReference type="ARBA" id="ARBA00023012"/>
    </source>
</evidence>
<evidence type="ECO:0000256" key="2">
    <source>
        <dbReference type="ARBA" id="ARBA00012438"/>
    </source>
</evidence>
<dbReference type="SMART" id="SM00387">
    <property type="entry name" value="HATPase_c"/>
    <property type="match status" value="1"/>
</dbReference>
<dbReference type="AlphaFoldDB" id="A0A2H0Y3E2"/>
<dbReference type="PANTHER" id="PTHR43711:SF1">
    <property type="entry name" value="HISTIDINE KINASE 1"/>
    <property type="match status" value="1"/>
</dbReference>
<name>A0A2H0Y3E2_UNCSA</name>
<keyword evidence="7" id="KW-0812">Transmembrane</keyword>
<keyword evidence="7" id="KW-0472">Membrane</keyword>
<proteinExistence type="predicted"/>
<evidence type="ECO:0000256" key="7">
    <source>
        <dbReference type="SAM" id="Phobius"/>
    </source>
</evidence>
<evidence type="ECO:0000313" key="9">
    <source>
        <dbReference type="EMBL" id="PIS31351.1"/>
    </source>
</evidence>
<dbReference type="GO" id="GO:0000155">
    <property type="term" value="F:phosphorelay sensor kinase activity"/>
    <property type="evidence" value="ECO:0007669"/>
    <property type="project" value="InterPro"/>
</dbReference>
<dbReference type="FunFam" id="3.30.565.10:FF:000006">
    <property type="entry name" value="Sensor histidine kinase WalK"/>
    <property type="match status" value="1"/>
</dbReference>
<dbReference type="PRINTS" id="PR00344">
    <property type="entry name" value="BCTRLSENSOR"/>
</dbReference>
<feature type="transmembrane region" description="Helical" evidence="7">
    <location>
        <begin position="184"/>
        <end position="202"/>
    </location>
</feature>
<feature type="transmembrane region" description="Helical" evidence="7">
    <location>
        <begin position="58"/>
        <end position="78"/>
    </location>
</feature>
<dbReference type="EMBL" id="PEYM01000022">
    <property type="protein sequence ID" value="PIS31351.1"/>
    <property type="molecule type" value="Genomic_DNA"/>
</dbReference>
<dbReference type="InterPro" id="IPR036097">
    <property type="entry name" value="HisK_dim/P_sf"/>
</dbReference>
<evidence type="ECO:0000256" key="5">
    <source>
        <dbReference type="ARBA" id="ARBA00022777"/>
    </source>
</evidence>
<dbReference type="InterPro" id="IPR003594">
    <property type="entry name" value="HATPase_dom"/>
</dbReference>
<organism evidence="9 10">
    <name type="scientific">Candidatus Saganbacteria bacterium CG08_land_8_20_14_0_20_45_16</name>
    <dbReference type="NCBI Taxonomy" id="2014293"/>
    <lineage>
        <taxon>Bacteria</taxon>
        <taxon>Bacillati</taxon>
        <taxon>Saganbacteria</taxon>
    </lineage>
</organism>
<keyword evidence="5" id="KW-0418">Kinase</keyword>
<keyword evidence="4" id="KW-0808">Transferase</keyword>
<dbReference type="InterPro" id="IPR003661">
    <property type="entry name" value="HisK_dim/P_dom"/>
</dbReference>
<dbReference type="EC" id="2.7.13.3" evidence="2"/>
<dbReference type="InterPro" id="IPR004358">
    <property type="entry name" value="Sig_transdc_His_kin-like_C"/>
</dbReference>
<dbReference type="Pfam" id="PF02518">
    <property type="entry name" value="HATPase_c"/>
    <property type="match status" value="1"/>
</dbReference>
<sequence>MNKDLYAQKFAELKKEEDQLLINDIKEKSYWGIWIRYLIVVLGFLMFGFSFLRDMPLSLWLLLFVLFYNIMAHLLLWFKQKPGLRQITMTSVVFLAFDTLAITFLIYITGWVESPYWFLYLVLIVVSGFGMFSYYSLSVFIIALFSAVFYLVLLALAFLQIIPIYGASFNLSPRELLLVINNKAVFTTVSIFLFAATIYYFAKLLSQHRQELSQKNMELLVTLEKMKDVDRLKDDFVSTSSHELRTPLSIIRENISLIIDGVLGKVNETQQKLLVSSQSNVDRLARILDNLLDISRIESRLLTLNMQETNLVELVDKVVAMFKGRTVEKEIAVKLDCPEPIVIWCDPEQMLRVYINLIDNAIKYTERGGEIIIGVGYSDDKVVSFVQDNGVGLGAEDLSKIFERFVRIHPEDEASPKGTGLGLSICKGIIEMHGGNIWAESQKGVGAKFIFVLPRRRKHGERKS</sequence>
<dbReference type="Gene3D" id="1.10.287.130">
    <property type="match status" value="1"/>
</dbReference>
<reference evidence="9 10" key="1">
    <citation type="submission" date="2017-09" db="EMBL/GenBank/DDBJ databases">
        <title>Depth-based differentiation of microbial function through sediment-hosted aquifers and enrichment of novel symbionts in the deep terrestrial subsurface.</title>
        <authorList>
            <person name="Probst A.J."/>
            <person name="Ladd B."/>
            <person name="Jarett J.K."/>
            <person name="Geller-Mcgrath D.E."/>
            <person name="Sieber C.M."/>
            <person name="Emerson J.B."/>
            <person name="Anantharaman K."/>
            <person name="Thomas B.C."/>
            <person name="Malmstrom R."/>
            <person name="Stieglmeier M."/>
            <person name="Klingl A."/>
            <person name="Woyke T."/>
            <person name="Ryan C.M."/>
            <person name="Banfield J.F."/>
        </authorList>
    </citation>
    <scope>NUCLEOTIDE SEQUENCE [LARGE SCALE GENOMIC DNA]</scope>
    <source>
        <strain evidence="9">CG08_land_8_20_14_0_20_45_16</strain>
    </source>
</reference>
<dbReference type="PANTHER" id="PTHR43711">
    <property type="entry name" value="TWO-COMPONENT HISTIDINE KINASE"/>
    <property type="match status" value="1"/>
</dbReference>
<evidence type="ECO:0000259" key="8">
    <source>
        <dbReference type="PROSITE" id="PS50109"/>
    </source>
</evidence>
<keyword evidence="3" id="KW-0597">Phosphoprotein</keyword>
<keyword evidence="6" id="KW-0902">Two-component regulatory system</keyword>
<dbReference type="Proteomes" id="UP000231343">
    <property type="component" value="Unassembled WGS sequence"/>
</dbReference>
<accession>A0A2H0Y3E2</accession>
<feature type="transmembrane region" description="Helical" evidence="7">
    <location>
        <begin position="116"/>
        <end position="135"/>
    </location>
</feature>
<dbReference type="PROSITE" id="PS50109">
    <property type="entry name" value="HIS_KIN"/>
    <property type="match status" value="1"/>
</dbReference>
<dbReference type="InterPro" id="IPR036890">
    <property type="entry name" value="HATPase_C_sf"/>
</dbReference>
<dbReference type="Pfam" id="PF00512">
    <property type="entry name" value="HisKA"/>
    <property type="match status" value="1"/>
</dbReference>
<comment type="caution">
    <text evidence="9">The sequence shown here is derived from an EMBL/GenBank/DDBJ whole genome shotgun (WGS) entry which is preliminary data.</text>
</comment>
<feature type="transmembrane region" description="Helical" evidence="7">
    <location>
        <begin position="142"/>
        <end position="164"/>
    </location>
</feature>
<keyword evidence="7" id="KW-1133">Transmembrane helix</keyword>
<evidence type="ECO:0000256" key="4">
    <source>
        <dbReference type="ARBA" id="ARBA00022679"/>
    </source>
</evidence>
<dbReference type="SUPFAM" id="SSF55874">
    <property type="entry name" value="ATPase domain of HSP90 chaperone/DNA topoisomerase II/histidine kinase"/>
    <property type="match status" value="1"/>
</dbReference>
<protein>
    <recommendedName>
        <fullName evidence="2">histidine kinase</fullName>
        <ecNumber evidence="2">2.7.13.3</ecNumber>
    </recommendedName>
</protein>
<gene>
    <name evidence="9" type="ORF">COT42_01265</name>
</gene>
<dbReference type="SUPFAM" id="SSF47384">
    <property type="entry name" value="Homodimeric domain of signal transducing histidine kinase"/>
    <property type="match status" value="1"/>
</dbReference>
<dbReference type="Gene3D" id="3.30.565.10">
    <property type="entry name" value="Histidine kinase-like ATPase, C-terminal domain"/>
    <property type="match status" value="1"/>
</dbReference>
<dbReference type="InterPro" id="IPR005467">
    <property type="entry name" value="His_kinase_dom"/>
</dbReference>
<feature type="transmembrane region" description="Helical" evidence="7">
    <location>
        <begin position="90"/>
        <end position="110"/>
    </location>
</feature>
<evidence type="ECO:0000313" key="10">
    <source>
        <dbReference type="Proteomes" id="UP000231343"/>
    </source>
</evidence>
<comment type="catalytic activity">
    <reaction evidence="1">
        <text>ATP + protein L-histidine = ADP + protein N-phospho-L-histidine.</text>
        <dbReference type="EC" id="2.7.13.3"/>
    </reaction>
</comment>